<dbReference type="Pfam" id="PF03323">
    <property type="entry name" value="GerA"/>
    <property type="match status" value="1"/>
</dbReference>
<dbReference type="PIRSF" id="PIRSF005690">
    <property type="entry name" value="GerBA"/>
    <property type="match status" value="1"/>
</dbReference>
<comment type="similarity">
    <text evidence="1">Belongs to the GerABKA family.</text>
</comment>
<feature type="transmembrane region" description="Helical" evidence="3">
    <location>
        <begin position="430"/>
        <end position="448"/>
    </location>
</feature>
<evidence type="ECO:0000256" key="1">
    <source>
        <dbReference type="ARBA" id="ARBA00005278"/>
    </source>
</evidence>
<reference evidence="4 5" key="1">
    <citation type="submission" date="2019-11" db="EMBL/GenBank/DDBJ databases">
        <title>Whole-genome sequence of a the green, strictly anaerobic photosynthetic bacterium Heliobacillus mobilis DSM 6151.</title>
        <authorList>
            <person name="Kyndt J.A."/>
            <person name="Meyer T.E."/>
        </authorList>
    </citation>
    <scope>NUCLEOTIDE SEQUENCE [LARGE SCALE GENOMIC DNA]</scope>
    <source>
        <strain evidence="4 5">DSM 6151</strain>
    </source>
</reference>
<keyword evidence="2 3" id="KW-0472">Membrane</keyword>
<keyword evidence="5" id="KW-1185">Reference proteome</keyword>
<keyword evidence="3" id="KW-1133">Transmembrane helix</keyword>
<keyword evidence="3" id="KW-0812">Transmembrane</keyword>
<evidence type="ECO:0000256" key="3">
    <source>
        <dbReference type="SAM" id="Phobius"/>
    </source>
</evidence>
<sequence length="559" mass="62779">MTNNSKGANKVTAYIKDLLSVNESTTQTQFSVSPNRPPIRRHLNINKPQKPETITPIPSDVHDLHQLLKGTFRAKRNPDFIIRLLTASWGRITLAFYESVTNSELMQESVIGPLLEYAGSVEDITPQRLADALTYCHVIETISSFEDAVKNIVMGMSLIHIEGFDWAIVVDLRQQQSRGIGTPRIETVVPGPYDAFVEAAQKNLSLLRMRLAVPGFMAESLPSGRRSRGPLYLLYIDGLTNPKLVWEMRRRLKSIDVDMIYNIGMIEQYVQDRPISLFSQMLLTERPDRTVAFLLEGSVAVMLEGSPLVLIAPVNFWSQLHSPEDIYFRWPFGTLARFVRLIGLFISLFLPALYVAMVSFHPEMIPTELMLSIASARERVPFPSFVAVFFLELAFEFIREATLRVPKVIGATIGIVGAIIIGQAVVEAGIVSPVMIIVMAITVLAGYSMPQYSLTFSLRIVRLINLLLGSIFGFYGVLLGLVALIRHAVGLRSLGMPFLTPVAPLEKRFLTPFFRKPPFKEEKRPGYTRPLDTFKAKKVTRPWDASVPLELVFLDESKK</sequence>
<feature type="transmembrane region" description="Helical" evidence="3">
    <location>
        <begin position="405"/>
        <end position="424"/>
    </location>
</feature>
<dbReference type="AlphaFoldDB" id="A0A6I3SMH1"/>
<dbReference type="OrthoDB" id="9772630at2"/>
<feature type="transmembrane region" description="Helical" evidence="3">
    <location>
        <begin position="380"/>
        <end position="398"/>
    </location>
</feature>
<dbReference type="Proteomes" id="UP000430670">
    <property type="component" value="Unassembled WGS sequence"/>
</dbReference>
<evidence type="ECO:0000313" key="4">
    <source>
        <dbReference type="EMBL" id="MTV50183.1"/>
    </source>
</evidence>
<dbReference type="InterPro" id="IPR004995">
    <property type="entry name" value="Spore_Ger"/>
</dbReference>
<dbReference type="GO" id="GO:0016020">
    <property type="term" value="C:membrane"/>
    <property type="evidence" value="ECO:0007669"/>
    <property type="project" value="InterPro"/>
</dbReference>
<gene>
    <name evidence="4" type="ORF">GJ688_14495</name>
</gene>
<dbReference type="GO" id="GO:0009847">
    <property type="term" value="P:spore germination"/>
    <property type="evidence" value="ECO:0007669"/>
    <property type="project" value="InterPro"/>
</dbReference>
<dbReference type="EMBL" id="WNKU01000020">
    <property type="protein sequence ID" value="MTV50183.1"/>
    <property type="molecule type" value="Genomic_DNA"/>
</dbReference>
<feature type="transmembrane region" description="Helical" evidence="3">
    <location>
        <begin position="338"/>
        <end position="360"/>
    </location>
</feature>
<evidence type="ECO:0000256" key="2">
    <source>
        <dbReference type="ARBA" id="ARBA00023136"/>
    </source>
</evidence>
<name>A0A6I3SMH1_HELMO</name>
<accession>A0A6I3SMH1</accession>
<proteinExistence type="inferred from homology"/>
<dbReference type="InterPro" id="IPR050768">
    <property type="entry name" value="UPF0353/GerABKA_families"/>
</dbReference>
<dbReference type="PANTHER" id="PTHR22550">
    <property type="entry name" value="SPORE GERMINATION PROTEIN"/>
    <property type="match status" value="1"/>
</dbReference>
<organism evidence="4 5">
    <name type="scientific">Heliobacterium mobile</name>
    <name type="common">Heliobacillus mobilis</name>
    <dbReference type="NCBI Taxonomy" id="28064"/>
    <lineage>
        <taxon>Bacteria</taxon>
        <taxon>Bacillati</taxon>
        <taxon>Bacillota</taxon>
        <taxon>Clostridia</taxon>
        <taxon>Eubacteriales</taxon>
        <taxon>Heliobacteriaceae</taxon>
        <taxon>Heliobacterium</taxon>
    </lineage>
</organism>
<dbReference type="RefSeq" id="WP_155477273.1">
    <property type="nucleotide sequence ID" value="NZ_WNKU01000020.1"/>
</dbReference>
<comment type="caution">
    <text evidence="4">The sequence shown here is derived from an EMBL/GenBank/DDBJ whole genome shotgun (WGS) entry which is preliminary data.</text>
</comment>
<feature type="transmembrane region" description="Helical" evidence="3">
    <location>
        <begin position="460"/>
        <end position="485"/>
    </location>
</feature>
<protein>
    <submittedName>
        <fullName evidence="4">Spore germination protein</fullName>
    </submittedName>
</protein>
<evidence type="ECO:0000313" key="5">
    <source>
        <dbReference type="Proteomes" id="UP000430670"/>
    </source>
</evidence>
<dbReference type="PANTHER" id="PTHR22550:SF5">
    <property type="entry name" value="LEUCINE ZIPPER PROTEIN 4"/>
    <property type="match status" value="1"/>
</dbReference>